<evidence type="ECO:0000313" key="8">
    <source>
        <dbReference type="Proteomes" id="UP000198539"/>
    </source>
</evidence>
<dbReference type="GO" id="GO:0000150">
    <property type="term" value="F:DNA strand exchange activity"/>
    <property type="evidence" value="ECO:0007669"/>
    <property type="project" value="InterPro"/>
</dbReference>
<dbReference type="AlphaFoldDB" id="A0A1H2U6U4"/>
<evidence type="ECO:0000256" key="2">
    <source>
        <dbReference type="ARBA" id="ARBA00023125"/>
    </source>
</evidence>
<accession>A0A1H2U6U4</accession>
<dbReference type="Gene3D" id="3.40.50.1390">
    <property type="entry name" value="Resolvase, N-terminal catalytic domain"/>
    <property type="match status" value="1"/>
</dbReference>
<dbReference type="InterPro" id="IPR006118">
    <property type="entry name" value="Recombinase_CS"/>
</dbReference>
<name>A0A1H2U6U4_9RHOB</name>
<proteinExistence type="predicted"/>
<dbReference type="InterPro" id="IPR036162">
    <property type="entry name" value="Resolvase-like_N_sf"/>
</dbReference>
<dbReference type="PROSITE" id="PS51736">
    <property type="entry name" value="RECOMBINASES_3"/>
    <property type="match status" value="1"/>
</dbReference>
<keyword evidence="8" id="KW-1185">Reference proteome</keyword>
<evidence type="ECO:0000256" key="1">
    <source>
        <dbReference type="ARBA" id="ARBA00022908"/>
    </source>
</evidence>
<dbReference type="Pfam" id="PF00239">
    <property type="entry name" value="Resolvase"/>
    <property type="match status" value="1"/>
</dbReference>
<dbReference type="STRING" id="564137.SAMN04488238_102299"/>
<feature type="active site" description="O-(5'-phospho-DNA)-serine intermediate" evidence="4 5">
    <location>
        <position position="13"/>
    </location>
</feature>
<dbReference type="PANTHER" id="PTHR30461:SF2">
    <property type="entry name" value="SERINE RECOMBINASE PINE-RELATED"/>
    <property type="match status" value="1"/>
</dbReference>
<dbReference type="GO" id="GO:0015074">
    <property type="term" value="P:DNA integration"/>
    <property type="evidence" value="ECO:0007669"/>
    <property type="project" value="UniProtKB-KW"/>
</dbReference>
<gene>
    <name evidence="7" type="ORF">SAMN04488238_102299</name>
</gene>
<keyword evidence="2" id="KW-0238">DNA-binding</keyword>
<dbReference type="SMART" id="SM00857">
    <property type="entry name" value="Resolvase"/>
    <property type="match status" value="1"/>
</dbReference>
<dbReference type="Proteomes" id="UP000198539">
    <property type="component" value="Unassembled WGS sequence"/>
</dbReference>
<evidence type="ECO:0000256" key="4">
    <source>
        <dbReference type="PIRSR" id="PIRSR606118-50"/>
    </source>
</evidence>
<evidence type="ECO:0000313" key="7">
    <source>
        <dbReference type="EMBL" id="SDW51963.1"/>
    </source>
</evidence>
<reference evidence="7 8" key="1">
    <citation type="submission" date="2016-10" db="EMBL/GenBank/DDBJ databases">
        <authorList>
            <person name="de Groot N.N."/>
        </authorList>
    </citation>
    <scope>NUCLEOTIDE SEQUENCE [LARGE SCALE GENOMIC DNA]</scope>
    <source>
        <strain evidence="7 8">CGMCC 1.8894</strain>
    </source>
</reference>
<keyword evidence="1" id="KW-0229">DNA integration</keyword>
<protein>
    <submittedName>
        <fullName evidence="7">Site-specific DNA recombinase</fullName>
    </submittedName>
</protein>
<organism evidence="7 8">
    <name type="scientific">Roseicitreum antarcticum</name>
    <dbReference type="NCBI Taxonomy" id="564137"/>
    <lineage>
        <taxon>Bacteria</taxon>
        <taxon>Pseudomonadati</taxon>
        <taxon>Pseudomonadota</taxon>
        <taxon>Alphaproteobacteria</taxon>
        <taxon>Rhodobacterales</taxon>
        <taxon>Paracoccaceae</taxon>
        <taxon>Roseicitreum</taxon>
    </lineage>
</organism>
<dbReference type="InterPro" id="IPR006119">
    <property type="entry name" value="Resolv_N"/>
</dbReference>
<keyword evidence="3" id="KW-0233">DNA recombination</keyword>
<dbReference type="OrthoDB" id="2290206at2"/>
<dbReference type="GO" id="GO:0003677">
    <property type="term" value="F:DNA binding"/>
    <property type="evidence" value="ECO:0007669"/>
    <property type="project" value="UniProtKB-KW"/>
</dbReference>
<feature type="domain" description="Resolvase/invertase-type recombinase catalytic" evidence="6">
    <location>
        <begin position="5"/>
        <end position="146"/>
    </location>
</feature>
<dbReference type="SUPFAM" id="SSF53041">
    <property type="entry name" value="Resolvase-like"/>
    <property type="match status" value="1"/>
</dbReference>
<dbReference type="CDD" id="cd03768">
    <property type="entry name" value="SR_ResInv"/>
    <property type="match status" value="1"/>
</dbReference>
<evidence type="ECO:0000256" key="3">
    <source>
        <dbReference type="ARBA" id="ARBA00023172"/>
    </source>
</evidence>
<dbReference type="RefSeq" id="WP_092885909.1">
    <property type="nucleotide sequence ID" value="NZ_CP061498.1"/>
</dbReference>
<evidence type="ECO:0000259" key="6">
    <source>
        <dbReference type="PROSITE" id="PS51736"/>
    </source>
</evidence>
<dbReference type="PROSITE" id="PS00397">
    <property type="entry name" value="RECOMBINASES_1"/>
    <property type="match status" value="1"/>
</dbReference>
<sequence>MTARRVALYARVSTAGQDLEPQLLRLREVAARAGWTVAHEYVEKASGARSSRPELDRMMDDARRRRVDLIAAVDVSRLGRSLSGLATLFEELRQIGCDLYLDREAVDTQTPAGRALLGMASVFSAFERDMTVERTLAGLAVARARGKRLGRPPTGDGTVAAIQSLRSRGVGQNAIARELRVGKSVVQRICNEMEREAANGQH</sequence>
<dbReference type="EMBL" id="FNOM01000002">
    <property type="protein sequence ID" value="SDW51963.1"/>
    <property type="molecule type" value="Genomic_DNA"/>
</dbReference>
<dbReference type="InterPro" id="IPR050639">
    <property type="entry name" value="SSR_resolvase"/>
</dbReference>
<evidence type="ECO:0000256" key="5">
    <source>
        <dbReference type="PROSITE-ProRule" id="PRU10137"/>
    </source>
</evidence>
<dbReference type="PANTHER" id="PTHR30461">
    <property type="entry name" value="DNA-INVERTASE FROM LAMBDOID PROPHAGE"/>
    <property type="match status" value="1"/>
</dbReference>